<dbReference type="Ensembl" id="ENSEBUT00000009271.1">
    <property type="protein sequence ID" value="ENSEBUP00000008760.1"/>
    <property type="gene ID" value="ENSEBUG00000005656.1"/>
</dbReference>
<evidence type="ECO:0000313" key="3">
    <source>
        <dbReference type="Proteomes" id="UP000694388"/>
    </source>
</evidence>
<dbReference type="AlphaFoldDB" id="A0A8C4Q214"/>
<dbReference type="InterPro" id="IPR028089">
    <property type="entry name" value="DUF4455"/>
</dbReference>
<proteinExistence type="predicted"/>
<protein>
    <recommendedName>
        <fullName evidence="1">DUF4455 domain-containing protein</fullName>
    </recommendedName>
</protein>
<dbReference type="PANTHER" id="PTHR21444:SF14">
    <property type="entry name" value="COILED-COIL DOMAIN-CONTAINING PROTEIN 180"/>
    <property type="match status" value="1"/>
</dbReference>
<organism evidence="2 3">
    <name type="scientific">Eptatretus burgeri</name>
    <name type="common">Inshore hagfish</name>
    <dbReference type="NCBI Taxonomy" id="7764"/>
    <lineage>
        <taxon>Eukaryota</taxon>
        <taxon>Metazoa</taxon>
        <taxon>Chordata</taxon>
        <taxon>Craniata</taxon>
        <taxon>Vertebrata</taxon>
        <taxon>Cyclostomata</taxon>
        <taxon>Myxini</taxon>
        <taxon>Myxiniformes</taxon>
        <taxon>Myxinidae</taxon>
        <taxon>Eptatretinae</taxon>
        <taxon>Eptatretus</taxon>
    </lineage>
</organism>
<sequence length="1081" mass="123645">MAKVREVPSSSVYHQIFDAEVQLVRSLTKARRKASTRSRSLPRSLSCIPNQPALTAEGRVQSIDNLRNIDFSKLSENEHEAAVREVRDLPQTLVQRKTASNIVQRLNLRYSERHNEVLVQFGEDLSHISMDVEVELRQAGHSLMASLAEKEGDIEGVLAIMVREKHLENWTFQDFRVLWERVAQSWEAYRARIRETTQLFAQLEEMRAMRISKAFGECTERLVKASFLTPREIWIFMDNEAMLVNQCLLANRWALARLTLQLLEGAVCGEARNHGCWQDHLTTWRDAHLWTALTSCRVYITAQPKQLLFENSELESMISQLNFLVEHRVKLVRDLMKMNPPEFSIALVSSWHSSIEEVNAVIDNLHTSLVSKMRVNCDELNFRCQEEMKRHQESLQALGVCDETKAQEIFVREFSPLAQAKQISAEQAVESTKCWLQAAENRAVEYVKYLRKIADGAAALWQVLLNNAAFCEEKLQESWHVCQKSHESLQQKKEAIFQTLLKRLRQESSEKALNVALQKVCSLLSDTKAAHEAFHRKQEAILPLAAKERIDHCKALCKYFGLKVKSQQELNSGQENPEEMEQQDSFTTSIKNTFYFPPNEGRALRKRLAETLCSGFLDAPSPSSIFPTKVLPAACVCLPYLDNAGIPEGIIITTECGFCQAFCEAVDVYCKNAEDEMCMLIEKHLQELRAEVSLQIQVNESRKAQIESETYNVRLGELVEHRRRLHLHCTTVQNGMVQLRTGHHALINEYDVHAEDLQKLLASFEAPLVEVCQMERFSKVIASLHADLDKHRESVRSIMPRFLQQRDSTMAQMMESNKRFIGSLRLFSNGENFSQEEVESSQKRLDKLEHKMVMDATSLVAKMSSTEAKWLERVTEQASKFEQRFKNHAVGVCFVECIQRQLRSTWIRVKAEVLKSETQSRDLASALEAFKQKFHVFLDPDTGSQEVVSDSLWLCLQDILKKAQIRAQYLDCFQTNHKVSATLDMDPHSTQPLHVSLHGAQPLTRHSTEHHSSTENYADPDVPLDQNILGKSRDIFDAGKVGEQTSGEVAVHSGQHMCIVNQWSSNCTIGKYLLYSHVFFQ</sequence>
<evidence type="ECO:0000313" key="2">
    <source>
        <dbReference type="Ensembl" id="ENSEBUP00000008760.1"/>
    </source>
</evidence>
<reference evidence="2" key="2">
    <citation type="submission" date="2025-09" db="UniProtKB">
        <authorList>
            <consortium name="Ensembl"/>
        </authorList>
    </citation>
    <scope>IDENTIFICATION</scope>
</reference>
<dbReference type="OMA" id="XPERIST"/>
<dbReference type="Pfam" id="PF14643">
    <property type="entry name" value="DUF4455"/>
    <property type="match status" value="1"/>
</dbReference>
<evidence type="ECO:0000259" key="1">
    <source>
        <dbReference type="Pfam" id="PF14643"/>
    </source>
</evidence>
<dbReference type="Proteomes" id="UP000694388">
    <property type="component" value="Unplaced"/>
</dbReference>
<name>A0A8C4Q214_EPTBU</name>
<dbReference type="GeneTree" id="ENSGT00940000153246"/>
<reference evidence="2" key="1">
    <citation type="submission" date="2025-08" db="UniProtKB">
        <authorList>
            <consortium name="Ensembl"/>
        </authorList>
    </citation>
    <scope>IDENTIFICATION</scope>
</reference>
<keyword evidence="3" id="KW-1185">Reference proteome</keyword>
<feature type="domain" description="DUF4455" evidence="1">
    <location>
        <begin position="112"/>
        <end position="568"/>
    </location>
</feature>
<accession>A0A8C4Q214</accession>
<dbReference type="PANTHER" id="PTHR21444">
    <property type="entry name" value="COILED-COIL DOMAIN-CONTAINING PROTEIN 180"/>
    <property type="match status" value="1"/>
</dbReference>